<keyword evidence="6" id="KW-0073">Auxin biosynthesis</keyword>
<dbReference type="PANTHER" id="PTHR31604">
    <property type="entry name" value="PROTEIN LATERAL ROOT PRIMORDIUM 1"/>
    <property type="match status" value="1"/>
</dbReference>
<dbReference type="HOGENOM" id="CLU_041493_1_0_1"/>
<evidence type="ECO:0000313" key="13">
    <source>
        <dbReference type="EnsemblPlants" id="KEH36224"/>
    </source>
</evidence>
<accession>A0A072V2G0</accession>
<dbReference type="GO" id="GO:0045893">
    <property type="term" value="P:positive regulation of DNA-templated transcription"/>
    <property type="evidence" value="ECO:0000318"/>
    <property type="project" value="GO_Central"/>
</dbReference>
<comment type="similarity">
    <text evidence="2">Belongs to the SHI protein family.</text>
</comment>
<dbReference type="PANTHER" id="PTHR31604:SF2">
    <property type="entry name" value="PROTEIN SHI RELATED SEQUENCE 7"/>
    <property type="match status" value="1"/>
</dbReference>
<dbReference type="AlphaFoldDB" id="A0A072V2G0"/>
<keyword evidence="10" id="KW-0927">Auxin signaling pathway</keyword>
<evidence type="ECO:0000256" key="4">
    <source>
        <dbReference type="ARBA" id="ARBA00022723"/>
    </source>
</evidence>
<keyword evidence="3" id="KW-0217">Developmental protein</keyword>
<evidence type="ECO:0000256" key="8">
    <source>
        <dbReference type="ARBA" id="ARBA00023159"/>
    </source>
</evidence>
<keyword evidence="14" id="KW-1185">Reference proteome</keyword>
<evidence type="ECO:0000256" key="6">
    <source>
        <dbReference type="ARBA" id="ARBA00023070"/>
    </source>
</evidence>
<protein>
    <submittedName>
        <fullName evidence="12">Putative transcription factor STY-LRP1 family</fullName>
    </submittedName>
    <submittedName>
        <fullName evidence="11">Transcription factor, putative</fullName>
    </submittedName>
</protein>
<evidence type="ECO:0000256" key="9">
    <source>
        <dbReference type="ARBA" id="ARBA00023242"/>
    </source>
</evidence>
<keyword evidence="5" id="KW-0862">Zinc</keyword>
<dbReference type="InterPro" id="IPR006510">
    <property type="entry name" value="Znf_LRP1"/>
</dbReference>
<dbReference type="STRING" id="3880.A0A072V2G0"/>
<dbReference type="EnsemblPlants" id="KEH36224">
    <property type="protein sequence ID" value="KEH36224"/>
    <property type="gene ID" value="MTR_3g112510"/>
</dbReference>
<dbReference type="EMBL" id="PSQE01000003">
    <property type="protein sequence ID" value="RHN71062.1"/>
    <property type="molecule type" value="Genomic_DNA"/>
</dbReference>
<evidence type="ECO:0000313" key="14">
    <source>
        <dbReference type="Proteomes" id="UP000002051"/>
    </source>
</evidence>
<evidence type="ECO:0000256" key="2">
    <source>
        <dbReference type="ARBA" id="ARBA00006911"/>
    </source>
</evidence>
<comment type="subcellular location">
    <subcellularLocation>
        <location evidence="1">Nucleus</location>
    </subcellularLocation>
</comment>
<evidence type="ECO:0000313" key="15">
    <source>
        <dbReference type="Proteomes" id="UP000265566"/>
    </source>
</evidence>
<dbReference type="EMBL" id="CM001219">
    <property type="protein sequence ID" value="KEH36224.1"/>
    <property type="molecule type" value="Genomic_DNA"/>
</dbReference>
<dbReference type="Pfam" id="PF05142">
    <property type="entry name" value="DUF702"/>
    <property type="match status" value="1"/>
</dbReference>
<keyword evidence="7" id="KW-0238">DNA-binding</keyword>
<dbReference type="GO" id="GO:0009734">
    <property type="term" value="P:auxin-activated signaling pathway"/>
    <property type="evidence" value="ECO:0007669"/>
    <property type="project" value="UniProtKB-KW"/>
</dbReference>
<keyword evidence="4" id="KW-0479">Metal-binding</keyword>
<dbReference type="GO" id="GO:0003677">
    <property type="term" value="F:DNA binding"/>
    <property type="evidence" value="ECO:0000318"/>
    <property type="project" value="GO_Central"/>
</dbReference>
<reference evidence="13" key="3">
    <citation type="submission" date="2015-04" db="UniProtKB">
        <authorList>
            <consortium name="EnsemblPlants"/>
        </authorList>
    </citation>
    <scope>IDENTIFICATION</scope>
    <source>
        <strain evidence="13">cv. Jemalong A17</strain>
    </source>
</reference>
<dbReference type="GO" id="GO:0005634">
    <property type="term" value="C:nucleus"/>
    <property type="evidence" value="ECO:0000318"/>
    <property type="project" value="GO_Central"/>
</dbReference>
<keyword evidence="8" id="KW-0010">Activator</keyword>
<dbReference type="InterPro" id="IPR007818">
    <property type="entry name" value="SHI"/>
</dbReference>
<dbReference type="Proteomes" id="UP000265566">
    <property type="component" value="Chromosome 3"/>
</dbReference>
<keyword evidence="9" id="KW-0539">Nucleus</keyword>
<evidence type="ECO:0000313" key="11">
    <source>
        <dbReference type="EMBL" id="KEH36224.1"/>
    </source>
</evidence>
<sequence>MAGLFCLGRKEGQKEDKLDYYSNKELLLRNEEIYNNKGLEIWPQQSLNIYNAFGVGHSSSSSSRNSSFDECERRFGIMRRSGGMNCQDCGNQAKKDCIHLRCRTCCKSRGFQCQTHVKSTWVPAAKRRERQQHLSALPFRRRDHVDNYKRHTEINQGATSLPFPQPPIPTTGLELGQFPPEVSSPGVTFRCVRVSSLDGPDHEQCAYQTAVNIGGHVFKGILYDQGPPNLYTSIAPIEGSSGGGHHQPQQLDFMAATATTATTSGIHFDPSLYSAPLNAFMAAGTQFFQPQHPN</sequence>
<dbReference type="KEGG" id="mtr:25490247"/>
<evidence type="ECO:0000256" key="10">
    <source>
        <dbReference type="ARBA" id="ARBA00023294"/>
    </source>
</evidence>
<dbReference type="GO" id="GO:0003700">
    <property type="term" value="F:DNA-binding transcription factor activity"/>
    <property type="evidence" value="ECO:0007669"/>
    <property type="project" value="InterPro"/>
</dbReference>
<evidence type="ECO:0000256" key="3">
    <source>
        <dbReference type="ARBA" id="ARBA00022473"/>
    </source>
</evidence>
<reference evidence="11 14" key="2">
    <citation type="journal article" date="2014" name="BMC Genomics">
        <title>An improved genome release (version Mt4.0) for the model legume Medicago truncatula.</title>
        <authorList>
            <person name="Tang H."/>
            <person name="Krishnakumar V."/>
            <person name="Bidwell S."/>
            <person name="Rosen B."/>
            <person name="Chan A."/>
            <person name="Zhou S."/>
            <person name="Gentzbittel L."/>
            <person name="Childs K.L."/>
            <person name="Yandell M."/>
            <person name="Gundlach H."/>
            <person name="Mayer K.F."/>
            <person name="Schwartz D.C."/>
            <person name="Town C.D."/>
        </authorList>
    </citation>
    <scope>GENOME REANNOTATION</scope>
    <source>
        <strain evidence="11">A17</strain>
        <strain evidence="13 14">cv. Jemalong A17</strain>
    </source>
</reference>
<reference evidence="15" key="4">
    <citation type="journal article" date="2018" name="Nat. Plants">
        <title>Whole-genome landscape of Medicago truncatula symbiotic genes.</title>
        <authorList>
            <person name="Pecrix Y."/>
            <person name="Staton S.E."/>
            <person name="Sallet E."/>
            <person name="Lelandais-Briere C."/>
            <person name="Moreau S."/>
            <person name="Carrere S."/>
            <person name="Blein T."/>
            <person name="Jardinaud M.F."/>
            <person name="Latrasse D."/>
            <person name="Zouine M."/>
            <person name="Zahm M."/>
            <person name="Kreplak J."/>
            <person name="Mayjonade B."/>
            <person name="Satge C."/>
            <person name="Perez M."/>
            <person name="Cauet S."/>
            <person name="Marande W."/>
            <person name="Chantry-Darmon C."/>
            <person name="Lopez-Roques C."/>
            <person name="Bouchez O."/>
            <person name="Berard A."/>
            <person name="Debelle F."/>
            <person name="Munos S."/>
            <person name="Bendahmane A."/>
            <person name="Berges H."/>
            <person name="Niebel A."/>
            <person name="Buitink J."/>
            <person name="Frugier F."/>
            <person name="Benhamed M."/>
            <person name="Crespi M."/>
            <person name="Gouzy J."/>
            <person name="Gamas P."/>
        </authorList>
    </citation>
    <scope>NUCLEOTIDE SEQUENCE [LARGE SCALE GENOMIC DNA]</scope>
    <source>
        <strain evidence="15">cv. Jemalong A17</strain>
    </source>
</reference>
<organism evidence="11 14">
    <name type="scientific">Medicago truncatula</name>
    <name type="common">Barrel medic</name>
    <name type="synonym">Medicago tribuloides</name>
    <dbReference type="NCBI Taxonomy" id="3880"/>
    <lineage>
        <taxon>Eukaryota</taxon>
        <taxon>Viridiplantae</taxon>
        <taxon>Streptophyta</taxon>
        <taxon>Embryophyta</taxon>
        <taxon>Tracheophyta</taxon>
        <taxon>Spermatophyta</taxon>
        <taxon>Magnoliopsida</taxon>
        <taxon>eudicotyledons</taxon>
        <taxon>Gunneridae</taxon>
        <taxon>Pentapetalae</taxon>
        <taxon>rosids</taxon>
        <taxon>fabids</taxon>
        <taxon>Fabales</taxon>
        <taxon>Fabaceae</taxon>
        <taxon>Papilionoideae</taxon>
        <taxon>50 kb inversion clade</taxon>
        <taxon>NPAAA clade</taxon>
        <taxon>Hologalegina</taxon>
        <taxon>IRL clade</taxon>
        <taxon>Trifolieae</taxon>
        <taxon>Medicago</taxon>
    </lineage>
</organism>
<dbReference type="GO" id="GO:0046872">
    <property type="term" value="F:metal ion binding"/>
    <property type="evidence" value="ECO:0007669"/>
    <property type="project" value="UniProtKB-KW"/>
</dbReference>
<dbReference type="GO" id="GO:0009851">
    <property type="term" value="P:auxin biosynthetic process"/>
    <property type="evidence" value="ECO:0007669"/>
    <property type="project" value="UniProtKB-KW"/>
</dbReference>
<evidence type="ECO:0000256" key="5">
    <source>
        <dbReference type="ARBA" id="ARBA00022833"/>
    </source>
</evidence>
<evidence type="ECO:0000256" key="7">
    <source>
        <dbReference type="ARBA" id="ARBA00023125"/>
    </source>
</evidence>
<dbReference type="Gramene" id="rna19705">
    <property type="protein sequence ID" value="RHN71062.1"/>
    <property type="gene ID" value="gene19705"/>
</dbReference>
<dbReference type="OrthoDB" id="692274at2759"/>
<dbReference type="NCBIfam" id="TIGR01624">
    <property type="entry name" value="LRP1_Cterm"/>
    <property type="match status" value="1"/>
</dbReference>
<gene>
    <name evidence="13" type="primary">25490247</name>
    <name evidence="11" type="ordered locus">MTR_3g112510</name>
    <name evidence="12" type="ORF">MtrunA17_Chr3g0142171</name>
</gene>
<reference evidence="12" key="5">
    <citation type="journal article" date="2018" name="Nat. Plants">
        <title>Whole-genome landscape of Medicago truncatula symbiotic genes.</title>
        <authorList>
            <person name="Pecrix Y."/>
            <person name="Gamas P."/>
            <person name="Carrere S."/>
        </authorList>
    </citation>
    <scope>NUCLEOTIDE SEQUENCE</scope>
    <source>
        <tissue evidence="12">Leaves</tissue>
    </source>
</reference>
<proteinExistence type="inferred from homology"/>
<dbReference type="NCBIfam" id="TIGR01623">
    <property type="entry name" value="put_zinc_LRP1"/>
    <property type="match status" value="1"/>
</dbReference>
<name>A0A072V2G0_MEDTR</name>
<evidence type="ECO:0000256" key="1">
    <source>
        <dbReference type="ARBA" id="ARBA00004123"/>
    </source>
</evidence>
<dbReference type="InterPro" id="IPR006511">
    <property type="entry name" value="SHI_C"/>
</dbReference>
<evidence type="ECO:0000313" key="12">
    <source>
        <dbReference type="EMBL" id="RHN71062.1"/>
    </source>
</evidence>
<dbReference type="Proteomes" id="UP000002051">
    <property type="component" value="Chromosome 3"/>
</dbReference>
<reference evidence="11 14" key="1">
    <citation type="journal article" date="2011" name="Nature">
        <title>The Medicago genome provides insight into the evolution of rhizobial symbioses.</title>
        <authorList>
            <person name="Young N.D."/>
            <person name="Debelle F."/>
            <person name="Oldroyd G.E."/>
            <person name="Geurts R."/>
            <person name="Cannon S.B."/>
            <person name="Udvardi M.K."/>
            <person name="Benedito V.A."/>
            <person name="Mayer K.F."/>
            <person name="Gouzy J."/>
            <person name="Schoof H."/>
            <person name="Van de Peer Y."/>
            <person name="Proost S."/>
            <person name="Cook D.R."/>
            <person name="Meyers B.C."/>
            <person name="Spannagl M."/>
            <person name="Cheung F."/>
            <person name="De Mita S."/>
            <person name="Krishnakumar V."/>
            <person name="Gundlach H."/>
            <person name="Zhou S."/>
            <person name="Mudge J."/>
            <person name="Bharti A.K."/>
            <person name="Murray J.D."/>
            <person name="Naoumkina M.A."/>
            <person name="Rosen B."/>
            <person name="Silverstein K.A."/>
            <person name="Tang H."/>
            <person name="Rombauts S."/>
            <person name="Zhao P.X."/>
            <person name="Zhou P."/>
            <person name="Barbe V."/>
            <person name="Bardou P."/>
            <person name="Bechner M."/>
            <person name="Bellec A."/>
            <person name="Berger A."/>
            <person name="Berges H."/>
            <person name="Bidwell S."/>
            <person name="Bisseling T."/>
            <person name="Choisne N."/>
            <person name="Couloux A."/>
            <person name="Denny R."/>
            <person name="Deshpande S."/>
            <person name="Dai X."/>
            <person name="Doyle J.J."/>
            <person name="Dudez A.M."/>
            <person name="Farmer A.D."/>
            <person name="Fouteau S."/>
            <person name="Franken C."/>
            <person name="Gibelin C."/>
            <person name="Gish J."/>
            <person name="Goldstein S."/>
            <person name="Gonzalez A.J."/>
            <person name="Green P.J."/>
            <person name="Hallab A."/>
            <person name="Hartog M."/>
            <person name="Hua A."/>
            <person name="Humphray S.J."/>
            <person name="Jeong D.H."/>
            <person name="Jing Y."/>
            <person name="Jocker A."/>
            <person name="Kenton S.M."/>
            <person name="Kim D.J."/>
            <person name="Klee K."/>
            <person name="Lai H."/>
            <person name="Lang C."/>
            <person name="Lin S."/>
            <person name="Macmil S.L."/>
            <person name="Magdelenat G."/>
            <person name="Matthews L."/>
            <person name="McCorrison J."/>
            <person name="Monaghan E.L."/>
            <person name="Mun J.H."/>
            <person name="Najar F.Z."/>
            <person name="Nicholson C."/>
            <person name="Noirot C."/>
            <person name="O'Bleness M."/>
            <person name="Paule C.R."/>
            <person name="Poulain J."/>
            <person name="Prion F."/>
            <person name="Qin B."/>
            <person name="Qu C."/>
            <person name="Retzel E.F."/>
            <person name="Riddle C."/>
            <person name="Sallet E."/>
            <person name="Samain S."/>
            <person name="Samson N."/>
            <person name="Sanders I."/>
            <person name="Saurat O."/>
            <person name="Scarpelli C."/>
            <person name="Schiex T."/>
            <person name="Segurens B."/>
            <person name="Severin A.J."/>
            <person name="Sherrier D.J."/>
            <person name="Shi R."/>
            <person name="Sims S."/>
            <person name="Singer S.R."/>
            <person name="Sinharoy S."/>
            <person name="Sterck L."/>
            <person name="Viollet A."/>
            <person name="Wang B.B."/>
            <person name="Wang K."/>
            <person name="Wang M."/>
            <person name="Wang X."/>
            <person name="Warfsmann J."/>
            <person name="Weissenbach J."/>
            <person name="White D.D."/>
            <person name="White J.D."/>
            <person name="Wiley G.B."/>
            <person name="Wincker P."/>
            <person name="Xing Y."/>
            <person name="Yang L."/>
            <person name="Yao Z."/>
            <person name="Ying F."/>
            <person name="Zhai J."/>
            <person name="Zhou L."/>
            <person name="Zuber A."/>
            <person name="Denarie J."/>
            <person name="Dixon R.A."/>
            <person name="May G.D."/>
            <person name="Schwartz D.C."/>
            <person name="Rogers J."/>
            <person name="Quetier F."/>
            <person name="Town C.D."/>
            <person name="Roe B.A."/>
        </authorList>
    </citation>
    <scope>NUCLEOTIDE SEQUENCE [LARGE SCALE GENOMIC DNA]</scope>
    <source>
        <strain evidence="11">A17</strain>
        <strain evidence="13 14">cv. Jemalong A17</strain>
    </source>
</reference>